<protein>
    <submittedName>
        <fullName evidence="1">Uncharacterized protein</fullName>
    </submittedName>
</protein>
<dbReference type="OrthoDB" id="1933717at2759"/>
<gene>
    <name evidence="1" type="ORF">CUNI_LOCUS355</name>
</gene>
<comment type="caution">
    <text evidence="1">The sequence shown here is derived from an EMBL/GenBank/DDBJ whole genome shotgun (WGS) entry which is preliminary data.</text>
</comment>
<accession>A0A8S3YCS9</accession>
<evidence type="ECO:0000313" key="2">
    <source>
        <dbReference type="Proteomes" id="UP000678393"/>
    </source>
</evidence>
<dbReference type="InterPro" id="IPR036291">
    <property type="entry name" value="NAD(P)-bd_dom_sf"/>
</dbReference>
<sequence>MYSASKHALHGFFGSLRSQFIALKQNVVITMCTLGYIGTESAIKELQNSGSDMMLRIVNPASPEDTARAIVAASARRDQELYYPSVTVRATVLLRSLFPQTIDAFMRFISSANHK</sequence>
<keyword evidence="2" id="KW-1185">Reference proteome</keyword>
<dbReference type="PANTHER" id="PTHR44279:SF2">
    <property type="entry name" value="HYDROXYSTEROID (11-BETA) DEHYDROGENASE 1-LIKE B-RELATED"/>
    <property type="match status" value="1"/>
</dbReference>
<dbReference type="Proteomes" id="UP000678393">
    <property type="component" value="Unassembled WGS sequence"/>
</dbReference>
<dbReference type="Gene3D" id="3.40.50.720">
    <property type="entry name" value="NAD(P)-binding Rossmann-like Domain"/>
    <property type="match status" value="1"/>
</dbReference>
<dbReference type="GO" id="GO:0016491">
    <property type="term" value="F:oxidoreductase activity"/>
    <property type="evidence" value="ECO:0007669"/>
    <property type="project" value="TreeGrafter"/>
</dbReference>
<dbReference type="EMBL" id="CAJHNH020000037">
    <property type="protein sequence ID" value="CAG5114797.1"/>
    <property type="molecule type" value="Genomic_DNA"/>
</dbReference>
<dbReference type="AlphaFoldDB" id="A0A8S3YCS9"/>
<organism evidence="1 2">
    <name type="scientific">Candidula unifasciata</name>
    <dbReference type="NCBI Taxonomy" id="100452"/>
    <lineage>
        <taxon>Eukaryota</taxon>
        <taxon>Metazoa</taxon>
        <taxon>Spiralia</taxon>
        <taxon>Lophotrochozoa</taxon>
        <taxon>Mollusca</taxon>
        <taxon>Gastropoda</taxon>
        <taxon>Heterobranchia</taxon>
        <taxon>Euthyneura</taxon>
        <taxon>Panpulmonata</taxon>
        <taxon>Eupulmonata</taxon>
        <taxon>Stylommatophora</taxon>
        <taxon>Helicina</taxon>
        <taxon>Helicoidea</taxon>
        <taxon>Geomitridae</taxon>
        <taxon>Candidula</taxon>
    </lineage>
</organism>
<evidence type="ECO:0000313" key="1">
    <source>
        <dbReference type="EMBL" id="CAG5114797.1"/>
    </source>
</evidence>
<dbReference type="SUPFAM" id="SSF51735">
    <property type="entry name" value="NAD(P)-binding Rossmann-fold domains"/>
    <property type="match status" value="1"/>
</dbReference>
<dbReference type="PANTHER" id="PTHR44279">
    <property type="entry name" value="HYDROXYSTEROID (11-BETA) DEHYDROGENASE 1-LIKE B-RELATED"/>
    <property type="match status" value="1"/>
</dbReference>
<name>A0A8S3YCS9_9EUPU</name>
<reference evidence="1" key="1">
    <citation type="submission" date="2021-04" db="EMBL/GenBank/DDBJ databases">
        <authorList>
            <consortium name="Molecular Ecology Group"/>
        </authorList>
    </citation>
    <scope>NUCLEOTIDE SEQUENCE</scope>
</reference>
<proteinExistence type="predicted"/>
<dbReference type="InterPro" id="IPR051253">
    <property type="entry name" value="11-beta-HSD"/>
</dbReference>